<dbReference type="PANTHER" id="PTHR33361:SF2">
    <property type="entry name" value="DUF885 DOMAIN-CONTAINING PROTEIN"/>
    <property type="match status" value="1"/>
</dbReference>
<protein>
    <submittedName>
        <fullName evidence="2">DUF885 domain-containing protein</fullName>
    </submittedName>
</protein>
<keyword evidence="1" id="KW-0472">Membrane</keyword>
<name>A0AA41ZBC0_9SPHN</name>
<keyword evidence="1" id="KW-1133">Transmembrane helix</keyword>
<evidence type="ECO:0000313" key="3">
    <source>
        <dbReference type="Proteomes" id="UP001165565"/>
    </source>
</evidence>
<dbReference type="Proteomes" id="UP001165565">
    <property type="component" value="Unassembled WGS sequence"/>
</dbReference>
<feature type="transmembrane region" description="Helical" evidence="1">
    <location>
        <begin position="125"/>
        <end position="149"/>
    </location>
</feature>
<evidence type="ECO:0000256" key="1">
    <source>
        <dbReference type="SAM" id="Phobius"/>
    </source>
</evidence>
<evidence type="ECO:0000313" key="2">
    <source>
        <dbReference type="EMBL" id="MCW6536920.1"/>
    </source>
</evidence>
<dbReference type="InterPro" id="IPR010281">
    <property type="entry name" value="DUF885"/>
</dbReference>
<keyword evidence="3" id="KW-1185">Reference proteome</keyword>
<dbReference type="EMBL" id="JANFAV010000017">
    <property type="protein sequence ID" value="MCW6536920.1"/>
    <property type="molecule type" value="Genomic_DNA"/>
</dbReference>
<dbReference type="PANTHER" id="PTHR33361">
    <property type="entry name" value="GLR0591 PROTEIN"/>
    <property type="match status" value="1"/>
</dbReference>
<organism evidence="2 3">
    <name type="scientific">Sphingomonas lycopersici</name>
    <dbReference type="NCBI Taxonomy" id="2951807"/>
    <lineage>
        <taxon>Bacteria</taxon>
        <taxon>Pseudomonadati</taxon>
        <taxon>Pseudomonadota</taxon>
        <taxon>Alphaproteobacteria</taxon>
        <taxon>Sphingomonadales</taxon>
        <taxon>Sphingomonadaceae</taxon>
        <taxon>Sphingomonas</taxon>
    </lineage>
</organism>
<proteinExistence type="predicted"/>
<accession>A0AA41ZBC0</accession>
<sequence>MKIQSRRIVAGPFDQEKFDAVGTVTSSRRKAAMTFDSRNMNLALKIIDDVTAEVNQSPLVALAKGIIPTRLPDISYDEAVRVSALGEALLRRMEAISVADLPGDLGLTFEVARVQARTWSRAACWYWLIVDIGFPVAFLPTVYGGGYLLNNLKPIFANYPLSSKGDQQRYLALLQDYARLVLQMEERTRGQAARGIVIPQTQLVSCAPLMRQSRDATSAHLAISSDRMVGPDAASFVAQVQHVIDHAVLPAFDTLIALLEDPDYVGKAPNEVGLGQYLGGKEVYAELVKLHTTLELTPEEVHARGHERMRQVRCEMHDLLEQAGFDGAPRAYLDALTADRAWRAETPEEIAAFFQRYIDRMAPRIDDIFRFRPKAGYGVRPLAPELTGSMTFGYYSMPSPHQPEGTYLFNAVNLSQAALANIGALNYHELVPGHHFHIASQNENDELHELRKQPSFTAYNEGWAEYAATLAGELGMYEEPADRFGRLMMDAFLTSRLVVDTGMNTLGWSLERARAYMREHSFMSEREIDSETLRYACGIPGQALAYKLGDTFLLEQRERMRVARGDDFDIRDFHDIVLKPGALPLPLVARNIEAALA</sequence>
<comment type="caution">
    <text evidence="2">The sequence shown here is derived from an EMBL/GenBank/DDBJ whole genome shotgun (WGS) entry which is preliminary data.</text>
</comment>
<gene>
    <name evidence="2" type="ORF">NEE01_19250</name>
</gene>
<dbReference type="AlphaFoldDB" id="A0AA41ZBC0"/>
<reference evidence="2" key="1">
    <citation type="submission" date="2022-06" db="EMBL/GenBank/DDBJ databases">
        <title>Sphingomonas sp. nov. isolated from rhizosphere soil of tomato.</title>
        <authorList>
            <person name="Dong H."/>
            <person name="Gao R."/>
        </authorList>
    </citation>
    <scope>NUCLEOTIDE SEQUENCE</scope>
    <source>
        <strain evidence="2">MMSM24</strain>
    </source>
</reference>
<keyword evidence="1" id="KW-0812">Transmembrane</keyword>
<dbReference type="RefSeq" id="WP_265270746.1">
    <property type="nucleotide sequence ID" value="NZ_JANFAV010000017.1"/>
</dbReference>
<dbReference type="Pfam" id="PF05960">
    <property type="entry name" value="DUF885"/>
    <property type="match status" value="1"/>
</dbReference>